<accession>A0ACC1PIE2</accession>
<keyword evidence="2" id="KW-1185">Reference proteome</keyword>
<gene>
    <name evidence="1" type="ORF">NUW58_g2367</name>
</gene>
<proteinExistence type="predicted"/>
<dbReference type="Proteomes" id="UP001143856">
    <property type="component" value="Unassembled WGS sequence"/>
</dbReference>
<evidence type="ECO:0000313" key="2">
    <source>
        <dbReference type="Proteomes" id="UP001143856"/>
    </source>
</evidence>
<evidence type="ECO:0000313" key="1">
    <source>
        <dbReference type="EMBL" id="KAJ2991850.1"/>
    </source>
</evidence>
<organism evidence="1 2">
    <name type="scientific">Xylaria curta</name>
    <dbReference type="NCBI Taxonomy" id="42375"/>
    <lineage>
        <taxon>Eukaryota</taxon>
        <taxon>Fungi</taxon>
        <taxon>Dikarya</taxon>
        <taxon>Ascomycota</taxon>
        <taxon>Pezizomycotina</taxon>
        <taxon>Sordariomycetes</taxon>
        <taxon>Xylariomycetidae</taxon>
        <taxon>Xylariales</taxon>
        <taxon>Xylariaceae</taxon>
        <taxon>Xylaria</taxon>
    </lineage>
</organism>
<reference evidence="1" key="1">
    <citation type="submission" date="2022-10" db="EMBL/GenBank/DDBJ databases">
        <title>Genome Sequence of Xylaria curta.</title>
        <authorList>
            <person name="Buettner E."/>
        </authorList>
    </citation>
    <scope>NUCLEOTIDE SEQUENCE</scope>
    <source>
        <strain evidence="1">Babe10</strain>
    </source>
</reference>
<dbReference type="EMBL" id="JAPDGR010000304">
    <property type="protein sequence ID" value="KAJ2991850.1"/>
    <property type="molecule type" value="Genomic_DNA"/>
</dbReference>
<name>A0ACC1PIE2_9PEZI</name>
<sequence>MKISVGLKLTLSTSAASSSLLNGYPNVDDANTRSDWATKYKPGKAGLIRWIPSGLSCMKLDHSPIPHEHLITLATGQHLYTENLGGLERTMARFFNS</sequence>
<protein>
    <submittedName>
        <fullName evidence="1">Uncharacterized protein</fullName>
    </submittedName>
</protein>
<comment type="caution">
    <text evidence="1">The sequence shown here is derived from an EMBL/GenBank/DDBJ whole genome shotgun (WGS) entry which is preliminary data.</text>
</comment>